<evidence type="ECO:0000256" key="2">
    <source>
        <dbReference type="ARBA" id="ARBA00022490"/>
    </source>
</evidence>
<accession>A0A6B2G3Z2</accession>
<dbReference type="GO" id="GO:0005856">
    <property type="term" value="C:cytoskeleton"/>
    <property type="evidence" value="ECO:0007669"/>
    <property type="project" value="UniProtKB-SubCell"/>
</dbReference>
<keyword evidence="2" id="KW-0963">Cytoplasm</keyword>
<evidence type="ECO:0000256" key="1">
    <source>
        <dbReference type="ARBA" id="ARBA00004245"/>
    </source>
</evidence>
<comment type="similarity">
    <text evidence="6">Belongs to the actin family.</text>
</comment>
<dbReference type="InterPro" id="IPR043129">
    <property type="entry name" value="ATPase_NBD"/>
</dbReference>
<evidence type="ECO:0000256" key="4">
    <source>
        <dbReference type="ARBA" id="ARBA00022840"/>
    </source>
</evidence>
<sequence length="394" mass="44567">MDSSGNQIIVCDNGTGFVKCGFSGTNFPAHVFPSLIGRPTIRSSSKQGDVELKDIEIGDAAVKYRHLLETKYPIHNGIVKDWDDMTLLYEYMFGPERLNIDPTHSKILLTEAPMNPLKNREKMIEVMFEKFQFKGVYVAIQAVLTLYAQGLRTGIVVDSGDGVTHICPVYQGFAMPHITKRLDIAGRDITRYLIKLLTLRGYTFNHSADFETARILKENICYVGYDIEQEQRLADETTCLVKEVQLATGGVVRLSSERFGAPEAMFQPHLINRETLGVAELLFNTIQSADIDTRSEFYKHIVLSGGNTMYPGLSSRLEREMKQLYLDRVLKGKTETFSKFKLRIEDPPRRRHMVFLGGAVLAEIMKDSENFWISKKEYDEKGIGCLAKLGNSIK</sequence>
<dbReference type="PROSITE" id="PS00432">
    <property type="entry name" value="ACTINS_2"/>
    <property type="match status" value="1"/>
</dbReference>
<dbReference type="InterPro" id="IPR004000">
    <property type="entry name" value="Actin"/>
</dbReference>
<dbReference type="InterPro" id="IPR004001">
    <property type="entry name" value="Actin_CS"/>
</dbReference>
<name>A0A6B2G3Z2_MYXSQ</name>
<dbReference type="Gene3D" id="3.90.640.10">
    <property type="entry name" value="Actin, Chain A, domain 4"/>
    <property type="match status" value="1"/>
</dbReference>
<dbReference type="EMBL" id="GHBR01000587">
    <property type="protein sequence ID" value="NDJ96111.1"/>
    <property type="molecule type" value="Transcribed_RNA"/>
</dbReference>
<reference evidence="7" key="1">
    <citation type="submission" date="2018-11" db="EMBL/GenBank/DDBJ databases">
        <title>Myxobolus squamalis genome and transcriptome.</title>
        <authorList>
            <person name="Yahalomi D."/>
            <person name="Atkinson S.D."/>
            <person name="Neuhof M."/>
            <person name="Chang E.S."/>
            <person name="Philippe H."/>
            <person name="Cartwright P."/>
            <person name="Bartholomew J.L."/>
            <person name="Huchon D."/>
        </authorList>
    </citation>
    <scope>NUCLEOTIDE SEQUENCE</scope>
    <source>
        <strain evidence="7">71B08</strain>
        <tissue evidence="7">Whole</tissue>
    </source>
</reference>
<keyword evidence="4" id="KW-0067">ATP-binding</keyword>
<dbReference type="PANTHER" id="PTHR11937">
    <property type="entry name" value="ACTIN"/>
    <property type="match status" value="1"/>
</dbReference>
<evidence type="ECO:0000256" key="6">
    <source>
        <dbReference type="RuleBase" id="RU000487"/>
    </source>
</evidence>
<keyword evidence="5" id="KW-0206">Cytoskeleton</keyword>
<evidence type="ECO:0000256" key="5">
    <source>
        <dbReference type="ARBA" id="ARBA00023212"/>
    </source>
</evidence>
<dbReference type="PROSITE" id="PS01132">
    <property type="entry name" value="ACTINS_ACT_LIKE"/>
    <property type="match status" value="1"/>
</dbReference>
<dbReference type="CDD" id="cd10220">
    <property type="entry name" value="ASKHA_NBD_Arp2"/>
    <property type="match status" value="1"/>
</dbReference>
<protein>
    <submittedName>
        <fullName evidence="7">Actin-related protein 2 (Trinotate prediction)</fullName>
    </submittedName>
</protein>
<evidence type="ECO:0000256" key="3">
    <source>
        <dbReference type="ARBA" id="ARBA00022741"/>
    </source>
</evidence>
<dbReference type="InterPro" id="IPR020902">
    <property type="entry name" value="Actin/actin-like_CS"/>
</dbReference>
<dbReference type="GO" id="GO:0005524">
    <property type="term" value="F:ATP binding"/>
    <property type="evidence" value="ECO:0007669"/>
    <property type="project" value="UniProtKB-KW"/>
</dbReference>
<proteinExistence type="inferred from homology"/>
<dbReference type="Gene3D" id="3.30.420.40">
    <property type="match status" value="2"/>
</dbReference>
<comment type="subcellular location">
    <subcellularLocation>
        <location evidence="1">Cytoplasm</location>
        <location evidence="1">Cytoskeleton</location>
    </subcellularLocation>
</comment>
<keyword evidence="3" id="KW-0547">Nucleotide-binding</keyword>
<dbReference type="SMART" id="SM00268">
    <property type="entry name" value="ACTIN"/>
    <property type="match status" value="1"/>
</dbReference>
<organism evidence="7">
    <name type="scientific">Myxobolus squamalis</name>
    <name type="common">Myxosporean</name>
    <dbReference type="NCBI Taxonomy" id="59785"/>
    <lineage>
        <taxon>Eukaryota</taxon>
        <taxon>Metazoa</taxon>
        <taxon>Cnidaria</taxon>
        <taxon>Myxozoa</taxon>
        <taxon>Myxosporea</taxon>
        <taxon>Bivalvulida</taxon>
        <taxon>Platysporina</taxon>
        <taxon>Myxobolidae</taxon>
        <taxon>Myxobolus</taxon>
    </lineage>
</organism>
<dbReference type="FunFam" id="3.30.420.40:FF:000148">
    <property type="entry name" value="Actin, alpha skeletal muscle"/>
    <property type="match status" value="1"/>
</dbReference>
<dbReference type="Pfam" id="PF00022">
    <property type="entry name" value="Actin"/>
    <property type="match status" value="1"/>
</dbReference>
<evidence type="ECO:0000313" key="7">
    <source>
        <dbReference type="EMBL" id="NDJ96111.1"/>
    </source>
</evidence>
<dbReference type="SUPFAM" id="SSF53067">
    <property type="entry name" value="Actin-like ATPase domain"/>
    <property type="match status" value="2"/>
</dbReference>
<dbReference type="AlphaFoldDB" id="A0A6B2G3Z2"/>
<dbReference type="PRINTS" id="PR00190">
    <property type="entry name" value="ACTIN"/>
</dbReference>